<organism evidence="1 2">
    <name type="scientific">Xylaria curta</name>
    <dbReference type="NCBI Taxonomy" id="42375"/>
    <lineage>
        <taxon>Eukaryota</taxon>
        <taxon>Fungi</taxon>
        <taxon>Dikarya</taxon>
        <taxon>Ascomycota</taxon>
        <taxon>Pezizomycotina</taxon>
        <taxon>Sordariomycetes</taxon>
        <taxon>Xylariomycetidae</taxon>
        <taxon>Xylariales</taxon>
        <taxon>Xylariaceae</taxon>
        <taxon>Xylaria</taxon>
    </lineage>
</organism>
<comment type="caution">
    <text evidence="1">The sequence shown here is derived from an EMBL/GenBank/DDBJ whole genome shotgun (WGS) entry which is preliminary data.</text>
</comment>
<name>A0ACC1PGB1_9PEZI</name>
<sequence length="545" mass="58566">MAQEQTVLPKGIVLNRNAIYEEIAKNDIIPVDQILRACHVFSTTSRELYDPTARRLENFWTRVLGGDRRYLSGRVIARLFKDISEETSFVKLRGPHNRYEPPSPRLPTSKSHDVQAISLMSAAKPTAKPIAPAKPPHPILKKPRGPSASGPRPTARFVSPPGSDIELDDINPSGATTPISTATHGASSRGPGSPGGLDGSTTNGERKKGGSLHKSKKKTMVFVASTSSKRRPGMPRRASSQSSGGASDLGPKEGDSSLGSKHDGSQSSVPTILEKPEQQPSAEMRGKGNADLGAKAAGKQPITQSGEEKTASKSGTARGSQIQNEVLAEQEDTSRRQNVIETKGKGSTALSAKAAGKQPMTRSGVERTALKSRTVQRNRTQNEAVAEREDSVRQNPAQLLIGGNNTGTRLEMPSSTIVQRKDLEDRLNSESPPPVTWSSSEINSVRPASREVSRSLVPPSSLTSSTPARLDTSVIGQGTMSEERPPPQGHSISSWTGPIPRDEYRRRGLMDPTPPNPASIIPLGRSRSHLTVLLDQTADKKPKRR</sequence>
<dbReference type="Proteomes" id="UP001143856">
    <property type="component" value="Unassembled WGS sequence"/>
</dbReference>
<dbReference type="EMBL" id="JAPDGR010000384">
    <property type="protein sequence ID" value="KAJ2990775.1"/>
    <property type="molecule type" value="Genomic_DNA"/>
</dbReference>
<accession>A0ACC1PGB1</accession>
<keyword evidence="2" id="KW-1185">Reference proteome</keyword>
<gene>
    <name evidence="1" type="ORF">NUW58_g2787</name>
</gene>
<reference evidence="1" key="1">
    <citation type="submission" date="2022-10" db="EMBL/GenBank/DDBJ databases">
        <title>Genome Sequence of Xylaria curta.</title>
        <authorList>
            <person name="Buettner E."/>
        </authorList>
    </citation>
    <scope>NUCLEOTIDE SEQUENCE</scope>
    <source>
        <strain evidence="1">Babe10</strain>
    </source>
</reference>
<protein>
    <submittedName>
        <fullName evidence="1">Uncharacterized protein</fullName>
    </submittedName>
</protein>
<evidence type="ECO:0000313" key="2">
    <source>
        <dbReference type="Proteomes" id="UP001143856"/>
    </source>
</evidence>
<proteinExistence type="predicted"/>
<evidence type="ECO:0000313" key="1">
    <source>
        <dbReference type="EMBL" id="KAJ2990775.1"/>
    </source>
</evidence>